<dbReference type="Proteomes" id="UP000664521">
    <property type="component" value="Unassembled WGS sequence"/>
</dbReference>
<dbReference type="OrthoDB" id="5406492at2759"/>
<sequence>MNKNGHIPRAPASKPSEPIREQSVTPSHFSQSGAATTGLGSRCSPSPTTSTYGHYLSTLSHSRAQPPFLPKSNDSKTKDLVEERTENRRTSGPKETHGEDPHAYPGYSKGVPTANTTNRSYPVTILANDTAARPQAEHLYGNHNGIQNDLDSRSGPQPVLTISPTEQIITVEPSAFRTTFKMVINMEGERTLTRMVQLDTGSSVNLLSELVVADLGKSLEPYDGKVIPLGDGEPIRPLGKVTLDWHVMGKPKTYTDTFLVLDDASSQDFDVLLSRDTIGRVGFYKTDDKVWVLSLGGR</sequence>
<keyword evidence="3" id="KW-1185">Reference proteome</keyword>
<gene>
    <name evidence="2" type="ORF">HETSPECPRED_004837</name>
</gene>
<proteinExistence type="predicted"/>
<evidence type="ECO:0000256" key="1">
    <source>
        <dbReference type="SAM" id="MobiDB-lite"/>
    </source>
</evidence>
<evidence type="ECO:0008006" key="4">
    <source>
        <dbReference type="Google" id="ProtNLM"/>
    </source>
</evidence>
<dbReference type="AlphaFoldDB" id="A0A8H3EL87"/>
<reference evidence="2" key="1">
    <citation type="submission" date="2021-03" db="EMBL/GenBank/DDBJ databases">
        <authorList>
            <person name="Tagirdzhanova G."/>
        </authorList>
    </citation>
    <scope>NUCLEOTIDE SEQUENCE</scope>
</reference>
<name>A0A8H3EL87_9LECA</name>
<feature type="compositionally biased region" description="Basic and acidic residues" evidence="1">
    <location>
        <begin position="73"/>
        <end position="102"/>
    </location>
</feature>
<accession>A0A8H3EL87</accession>
<organism evidence="2 3">
    <name type="scientific">Heterodermia speciosa</name>
    <dbReference type="NCBI Taxonomy" id="116794"/>
    <lineage>
        <taxon>Eukaryota</taxon>
        <taxon>Fungi</taxon>
        <taxon>Dikarya</taxon>
        <taxon>Ascomycota</taxon>
        <taxon>Pezizomycotina</taxon>
        <taxon>Lecanoromycetes</taxon>
        <taxon>OSLEUM clade</taxon>
        <taxon>Lecanoromycetidae</taxon>
        <taxon>Caliciales</taxon>
        <taxon>Physciaceae</taxon>
        <taxon>Heterodermia</taxon>
    </lineage>
</organism>
<protein>
    <recommendedName>
        <fullName evidence="4">Peptidase A2 domain-containing protein</fullName>
    </recommendedName>
</protein>
<dbReference type="InterPro" id="IPR021109">
    <property type="entry name" value="Peptidase_aspartic_dom_sf"/>
</dbReference>
<comment type="caution">
    <text evidence="2">The sequence shown here is derived from an EMBL/GenBank/DDBJ whole genome shotgun (WGS) entry which is preliminary data.</text>
</comment>
<evidence type="ECO:0000313" key="2">
    <source>
        <dbReference type="EMBL" id="CAF9904971.1"/>
    </source>
</evidence>
<dbReference type="EMBL" id="CAJPDS010000003">
    <property type="protein sequence ID" value="CAF9904971.1"/>
    <property type="molecule type" value="Genomic_DNA"/>
</dbReference>
<feature type="compositionally biased region" description="Polar residues" evidence="1">
    <location>
        <begin position="22"/>
        <end position="63"/>
    </location>
</feature>
<evidence type="ECO:0000313" key="3">
    <source>
        <dbReference type="Proteomes" id="UP000664521"/>
    </source>
</evidence>
<dbReference type="Gene3D" id="2.40.70.10">
    <property type="entry name" value="Acid Proteases"/>
    <property type="match status" value="1"/>
</dbReference>
<feature type="region of interest" description="Disordered" evidence="1">
    <location>
        <begin position="1"/>
        <end position="113"/>
    </location>
</feature>
<dbReference type="CDD" id="cd00303">
    <property type="entry name" value="retropepsin_like"/>
    <property type="match status" value="1"/>
</dbReference>